<keyword evidence="2" id="KW-0732">Signal</keyword>
<feature type="region of interest" description="Disordered" evidence="1">
    <location>
        <begin position="23"/>
        <end position="69"/>
    </location>
</feature>
<evidence type="ECO:0000313" key="4">
    <source>
        <dbReference type="Proteomes" id="UP000826793"/>
    </source>
</evidence>
<evidence type="ECO:0000313" key="3">
    <source>
        <dbReference type="EMBL" id="HJB98254.1"/>
    </source>
</evidence>
<feature type="compositionally biased region" description="Low complexity" evidence="1">
    <location>
        <begin position="23"/>
        <end position="55"/>
    </location>
</feature>
<accession>A0A9D2MVL1</accession>
<sequence>MRKLFAVLLALCLACSMAACAGGNTSSTSSTSTTSESTVAEDSSVAEESSAAEDSSASEESEASEAATGDATVLSYEEYMAAELDTEVTIQAYVQAKQSYYAEQGTATVYLQDQDGGYFAYDMACTQEEYDAMTEGTCIQVSGFKSEWSGEIEIMDGQLDQIVEGDTFVAEPFDATSLLGTDELEQHQNEKVSFTGLTVAPSTDADGNEVAFLYNYDGSGTQGDDVYFNVSYNNQTFSFVVESYLCDSESEVYKAVEALEVGQTIDCEGFLYWYEGANPHITSVTVTG</sequence>
<reference evidence="3" key="2">
    <citation type="submission" date="2021-04" db="EMBL/GenBank/DDBJ databases">
        <authorList>
            <person name="Gilroy R."/>
        </authorList>
    </citation>
    <scope>NUCLEOTIDE SEQUENCE</scope>
    <source>
        <strain evidence="3">CHK185-1770</strain>
    </source>
</reference>
<name>A0A9D2MVL1_9FIRM</name>
<evidence type="ECO:0008006" key="5">
    <source>
        <dbReference type="Google" id="ProtNLM"/>
    </source>
</evidence>
<feature type="chain" id="PRO_5039390365" description="Nucleic acid-binding domain protein" evidence="2">
    <location>
        <begin position="22"/>
        <end position="288"/>
    </location>
</feature>
<evidence type="ECO:0000256" key="2">
    <source>
        <dbReference type="SAM" id="SignalP"/>
    </source>
</evidence>
<dbReference type="EMBL" id="DWXG01000052">
    <property type="protein sequence ID" value="HJB98254.1"/>
    <property type="molecule type" value="Genomic_DNA"/>
</dbReference>
<protein>
    <recommendedName>
        <fullName evidence="5">Nucleic acid-binding domain protein</fullName>
    </recommendedName>
</protein>
<feature type="signal peptide" evidence="2">
    <location>
        <begin position="1"/>
        <end position="21"/>
    </location>
</feature>
<evidence type="ECO:0000256" key="1">
    <source>
        <dbReference type="SAM" id="MobiDB-lite"/>
    </source>
</evidence>
<proteinExistence type="predicted"/>
<reference evidence="3" key="1">
    <citation type="journal article" date="2021" name="PeerJ">
        <title>Extensive microbial diversity within the chicken gut microbiome revealed by metagenomics and culture.</title>
        <authorList>
            <person name="Gilroy R."/>
            <person name="Ravi A."/>
            <person name="Getino M."/>
            <person name="Pursley I."/>
            <person name="Horton D.L."/>
            <person name="Alikhan N.F."/>
            <person name="Baker D."/>
            <person name="Gharbi K."/>
            <person name="Hall N."/>
            <person name="Watson M."/>
            <person name="Adriaenssens E.M."/>
            <person name="Foster-Nyarko E."/>
            <person name="Jarju S."/>
            <person name="Secka A."/>
            <person name="Antonio M."/>
            <person name="Oren A."/>
            <person name="Chaudhuri R.R."/>
            <person name="La Ragione R."/>
            <person name="Hildebrand F."/>
            <person name="Pallen M.J."/>
        </authorList>
    </citation>
    <scope>NUCLEOTIDE SEQUENCE</scope>
    <source>
        <strain evidence="3">CHK185-1770</strain>
    </source>
</reference>
<dbReference type="Proteomes" id="UP000826793">
    <property type="component" value="Unassembled WGS sequence"/>
</dbReference>
<comment type="caution">
    <text evidence="3">The sequence shown here is derived from an EMBL/GenBank/DDBJ whole genome shotgun (WGS) entry which is preliminary data.</text>
</comment>
<organism evidence="3 4">
    <name type="scientific">Candidatus Acutalibacter pullicola</name>
    <dbReference type="NCBI Taxonomy" id="2838417"/>
    <lineage>
        <taxon>Bacteria</taxon>
        <taxon>Bacillati</taxon>
        <taxon>Bacillota</taxon>
        <taxon>Clostridia</taxon>
        <taxon>Eubacteriales</taxon>
        <taxon>Acutalibacteraceae</taxon>
        <taxon>Acutalibacter</taxon>
    </lineage>
</organism>
<dbReference type="PROSITE" id="PS51257">
    <property type="entry name" value="PROKAR_LIPOPROTEIN"/>
    <property type="match status" value="1"/>
</dbReference>
<dbReference type="AlphaFoldDB" id="A0A9D2MVL1"/>
<gene>
    <name evidence="3" type="ORF">H9710_06710</name>
</gene>